<dbReference type="AlphaFoldDB" id="A0A174K5V8"/>
<dbReference type="Proteomes" id="UP000095419">
    <property type="component" value="Unassembled WGS sequence"/>
</dbReference>
<dbReference type="RefSeq" id="WP_057089145.1">
    <property type="nucleotide sequence ID" value="NZ_CYZF01000009.1"/>
</dbReference>
<dbReference type="EMBL" id="CYZF01000009">
    <property type="protein sequence ID" value="CUP04845.1"/>
    <property type="molecule type" value="Genomic_DNA"/>
</dbReference>
<accession>A0A174K5V8</accession>
<protein>
    <submittedName>
        <fullName evidence="1">Uncharacterized protein</fullName>
    </submittedName>
</protein>
<sequence>MDDIFKIIVEEGKLSDEFRLLSKSKLFAPAKALVENIATSFEDKDGNFIEQFQTEGFNARLWELYLFNLFTEHGFDILDDHNRPDFHLQKDGNELFVEASLSSEKDDEFTKEFIDESIKKNNLSVQKDLIDYYVMRMGSILYSKLKKKYWELDWVKDKPLIFAITPSHNYISKFLPDAKIIEYLYGFRLVTQVMNGGLKLVRKEVISEHTFRDKKIPANFFSQENTENISAVIFTNNADLNKFNRIGYQQGLSEEELIIIRSGFKYNPAPDSPALKFTCNIEKGKETEEWGESLTVFHNPNAKFPLDRSVFENVRQVWLEDNNTYGGIQKEDFVYNSITCTAAPLVEE</sequence>
<reference evidence="1 2" key="1">
    <citation type="submission" date="2015-09" db="EMBL/GenBank/DDBJ databases">
        <authorList>
            <consortium name="Pathogen Informatics"/>
        </authorList>
    </citation>
    <scope>NUCLEOTIDE SEQUENCE [LARGE SCALE GENOMIC DNA]</scope>
    <source>
        <strain evidence="1 2">2789STDY5608791</strain>
    </source>
</reference>
<evidence type="ECO:0000313" key="1">
    <source>
        <dbReference type="EMBL" id="CUP04845.1"/>
    </source>
</evidence>
<proteinExistence type="predicted"/>
<gene>
    <name evidence="1" type="ORF">ERS417307_03011</name>
</gene>
<evidence type="ECO:0000313" key="2">
    <source>
        <dbReference type="Proteomes" id="UP000095419"/>
    </source>
</evidence>
<name>A0A174K5V8_BACUN</name>
<organism evidence="1 2">
    <name type="scientific">Bacteroides uniformis</name>
    <dbReference type="NCBI Taxonomy" id="820"/>
    <lineage>
        <taxon>Bacteria</taxon>
        <taxon>Pseudomonadati</taxon>
        <taxon>Bacteroidota</taxon>
        <taxon>Bacteroidia</taxon>
        <taxon>Bacteroidales</taxon>
        <taxon>Bacteroidaceae</taxon>
        <taxon>Bacteroides</taxon>
    </lineage>
</organism>